<dbReference type="NCBIfam" id="TIGR03451">
    <property type="entry name" value="mycoS_dep_FDH"/>
    <property type="match status" value="1"/>
</dbReference>
<keyword evidence="5 8" id="KW-0560">Oxidoreductase</keyword>
<dbReference type="RefSeq" id="WP_306995739.1">
    <property type="nucleotide sequence ID" value="NZ_JAUSUT010000001.1"/>
</dbReference>
<evidence type="ECO:0000256" key="6">
    <source>
        <dbReference type="RuleBase" id="RU361277"/>
    </source>
</evidence>
<dbReference type="InterPro" id="IPR036291">
    <property type="entry name" value="NAD(P)-bd_dom_sf"/>
</dbReference>
<evidence type="ECO:0000256" key="5">
    <source>
        <dbReference type="ARBA" id="ARBA00023002"/>
    </source>
</evidence>
<reference evidence="8 9" key="1">
    <citation type="submission" date="2023-07" db="EMBL/GenBank/DDBJ databases">
        <title>Sequencing the genomes of 1000 actinobacteria strains.</title>
        <authorList>
            <person name="Klenk H.-P."/>
        </authorList>
    </citation>
    <scope>NUCLEOTIDE SEQUENCE [LARGE SCALE GENOMIC DNA]</scope>
    <source>
        <strain evidence="8 9">DSM 45805</strain>
    </source>
</reference>
<dbReference type="Gene3D" id="3.90.180.10">
    <property type="entry name" value="Medium-chain alcohol dehydrogenases, catalytic domain"/>
    <property type="match status" value="1"/>
</dbReference>
<dbReference type="InterPro" id="IPR017816">
    <property type="entry name" value="MycoS_dep_FDH"/>
</dbReference>
<keyword evidence="3 6" id="KW-0479">Metal-binding</keyword>
<dbReference type="PANTHER" id="PTHR43350:SF21">
    <property type="entry name" value="S-NITROSOMYCOTHIOL REDUCTASE MSCR"/>
    <property type="match status" value="1"/>
</dbReference>
<protein>
    <submittedName>
        <fullName evidence="8">S-(Hydroxymethyl)mycothiol dehydrogenase</fullName>
        <ecNumber evidence="8">1.1.1.306</ecNumber>
    </submittedName>
</protein>
<dbReference type="Gene3D" id="3.40.50.720">
    <property type="entry name" value="NAD(P)-binding Rossmann-like Domain"/>
    <property type="match status" value="1"/>
</dbReference>
<name>A0ABU0F143_9PSEU</name>
<dbReference type="InterPro" id="IPR020843">
    <property type="entry name" value="ER"/>
</dbReference>
<sequence>MPQTVRGVIARSKGAPVELTDVVIPDPGPGEVVVAIAACGVCHTDLTYREGGINDDFPFLLGHEAAGTVESVGAGVESVRPGDFVVLNWRAVCGQCRACKRGRPQYCFNTFNASQKMTLTDGTELTPALGIGAFADKTLVHAGQCTKVDPAADPAVAGLLGCGVMAGLGAAVNTGAVGRGDSVAVIGCGGVGDAAIAGARLAGAGTIIAVDRDPKKLEWAVELGATHTVNATETDVVEAVAELTGGFGADVVIDAVGRPETWKQAFYARDLAGTVVLVGVPTPDMRLEMPLLDFFSRGGSLKSSWYGDCLPERDFPVLVDLHLQGRLPLEKFVTERIALEDVENAFHTMHAGEVLRSVVVW</sequence>
<comment type="cofactor">
    <cofactor evidence="1 6">
        <name>Zn(2+)</name>
        <dbReference type="ChEBI" id="CHEBI:29105"/>
    </cofactor>
</comment>
<dbReference type="InterPro" id="IPR011032">
    <property type="entry name" value="GroES-like_sf"/>
</dbReference>
<keyword evidence="4 6" id="KW-0862">Zinc</keyword>
<dbReference type="Pfam" id="PF00107">
    <property type="entry name" value="ADH_zinc_N"/>
    <property type="match status" value="1"/>
</dbReference>
<comment type="similarity">
    <text evidence="2 6">Belongs to the zinc-containing alcohol dehydrogenase family.</text>
</comment>
<feature type="domain" description="Enoyl reductase (ER)" evidence="7">
    <location>
        <begin position="14"/>
        <end position="359"/>
    </location>
</feature>
<evidence type="ECO:0000256" key="2">
    <source>
        <dbReference type="ARBA" id="ARBA00008072"/>
    </source>
</evidence>
<dbReference type="SMART" id="SM00829">
    <property type="entry name" value="PKS_ER"/>
    <property type="match status" value="1"/>
</dbReference>
<comment type="caution">
    <text evidence="8">The sequence shown here is derived from an EMBL/GenBank/DDBJ whole genome shotgun (WGS) entry which is preliminary data.</text>
</comment>
<dbReference type="Proteomes" id="UP001229651">
    <property type="component" value="Unassembled WGS sequence"/>
</dbReference>
<evidence type="ECO:0000313" key="8">
    <source>
        <dbReference type="EMBL" id="MDQ0381236.1"/>
    </source>
</evidence>
<gene>
    <name evidence="8" type="ORF">FB470_005230</name>
</gene>
<evidence type="ECO:0000256" key="4">
    <source>
        <dbReference type="ARBA" id="ARBA00022833"/>
    </source>
</evidence>
<dbReference type="InterPro" id="IPR013149">
    <property type="entry name" value="ADH-like_C"/>
</dbReference>
<organism evidence="8 9">
    <name type="scientific">Amycolatopsis thermophila</name>
    <dbReference type="NCBI Taxonomy" id="206084"/>
    <lineage>
        <taxon>Bacteria</taxon>
        <taxon>Bacillati</taxon>
        <taxon>Actinomycetota</taxon>
        <taxon>Actinomycetes</taxon>
        <taxon>Pseudonocardiales</taxon>
        <taxon>Pseudonocardiaceae</taxon>
        <taxon>Amycolatopsis</taxon>
    </lineage>
</organism>
<dbReference type="SUPFAM" id="SSF50129">
    <property type="entry name" value="GroES-like"/>
    <property type="match status" value="2"/>
</dbReference>
<dbReference type="EC" id="1.1.1.306" evidence="8"/>
<dbReference type="InterPro" id="IPR013154">
    <property type="entry name" value="ADH-like_N"/>
</dbReference>
<accession>A0ABU0F143</accession>
<dbReference type="GO" id="GO:0050607">
    <property type="term" value="F:mycothiol-dependent formaldehyde dehydrogenase activity"/>
    <property type="evidence" value="ECO:0007669"/>
    <property type="project" value="UniProtKB-EC"/>
</dbReference>
<keyword evidence="9" id="KW-1185">Reference proteome</keyword>
<evidence type="ECO:0000256" key="3">
    <source>
        <dbReference type="ARBA" id="ARBA00022723"/>
    </source>
</evidence>
<dbReference type="Pfam" id="PF08240">
    <property type="entry name" value="ADH_N"/>
    <property type="match status" value="1"/>
</dbReference>
<dbReference type="SUPFAM" id="SSF51735">
    <property type="entry name" value="NAD(P)-binding Rossmann-fold domains"/>
    <property type="match status" value="1"/>
</dbReference>
<proteinExistence type="inferred from homology"/>
<dbReference type="PANTHER" id="PTHR43350">
    <property type="entry name" value="NAD-DEPENDENT ALCOHOL DEHYDROGENASE"/>
    <property type="match status" value="1"/>
</dbReference>
<dbReference type="CDD" id="cd08279">
    <property type="entry name" value="Zn_ADH_class_III"/>
    <property type="match status" value="1"/>
</dbReference>
<evidence type="ECO:0000256" key="1">
    <source>
        <dbReference type="ARBA" id="ARBA00001947"/>
    </source>
</evidence>
<dbReference type="EMBL" id="JAUSUT010000001">
    <property type="protein sequence ID" value="MDQ0381236.1"/>
    <property type="molecule type" value="Genomic_DNA"/>
</dbReference>
<dbReference type="InterPro" id="IPR002328">
    <property type="entry name" value="ADH_Zn_CS"/>
</dbReference>
<evidence type="ECO:0000313" key="9">
    <source>
        <dbReference type="Proteomes" id="UP001229651"/>
    </source>
</evidence>
<dbReference type="PROSITE" id="PS00059">
    <property type="entry name" value="ADH_ZINC"/>
    <property type="match status" value="1"/>
</dbReference>
<evidence type="ECO:0000259" key="7">
    <source>
        <dbReference type="SMART" id="SM00829"/>
    </source>
</evidence>